<dbReference type="AlphaFoldDB" id="A0A833H536"/>
<accession>A0A833H536</accession>
<gene>
    <name evidence="1" type="ORF">F9K24_00610</name>
</gene>
<evidence type="ECO:0000313" key="2">
    <source>
        <dbReference type="Proteomes" id="UP000460298"/>
    </source>
</evidence>
<comment type="caution">
    <text evidence="1">The sequence shown here is derived from an EMBL/GenBank/DDBJ whole genome shotgun (WGS) entry which is preliminary data.</text>
</comment>
<organism evidence="1 2">
    <name type="scientific">Leptonema illini</name>
    <dbReference type="NCBI Taxonomy" id="183"/>
    <lineage>
        <taxon>Bacteria</taxon>
        <taxon>Pseudomonadati</taxon>
        <taxon>Spirochaetota</taxon>
        <taxon>Spirochaetia</taxon>
        <taxon>Leptospirales</taxon>
        <taxon>Leptospiraceae</taxon>
        <taxon>Leptonema</taxon>
    </lineage>
</organism>
<name>A0A833H536_9LEPT</name>
<evidence type="ECO:0000313" key="1">
    <source>
        <dbReference type="EMBL" id="KAB2935262.1"/>
    </source>
</evidence>
<dbReference type="Proteomes" id="UP000460298">
    <property type="component" value="Unassembled WGS sequence"/>
</dbReference>
<protein>
    <submittedName>
        <fullName evidence="1">Uncharacterized protein</fullName>
    </submittedName>
</protein>
<sequence length="108" mass="12413">MNPGPHYRFRFFFDSGSGTCLWSDNEAARRRFDYAVDLKSLPLSENTYRALLHLVFWFDTSLDWDDPSGSGLWIEEEKARFRAAAVQILADVRRELGNGYSIADESSI</sequence>
<dbReference type="EMBL" id="WBUI01000001">
    <property type="protein sequence ID" value="KAB2935262.1"/>
    <property type="molecule type" value="Genomic_DNA"/>
</dbReference>
<reference evidence="1 2" key="1">
    <citation type="submission" date="2019-10" db="EMBL/GenBank/DDBJ databases">
        <title>Extracellular Electron Transfer in a Candidatus Methanoperedens spp. Enrichment Culture.</title>
        <authorList>
            <person name="Berger S."/>
            <person name="Rangel Shaw D."/>
            <person name="Berben T."/>
            <person name="In 'T Zandt M."/>
            <person name="Frank J."/>
            <person name="Reimann J."/>
            <person name="Jetten M.S.M."/>
            <person name="Welte C.U."/>
        </authorList>
    </citation>
    <scope>NUCLEOTIDE SEQUENCE [LARGE SCALE GENOMIC DNA]</scope>
    <source>
        <strain evidence="1">SB12</strain>
    </source>
</reference>
<proteinExistence type="predicted"/>